<evidence type="ECO:0000313" key="3">
    <source>
        <dbReference type="Proteomes" id="UP000242942"/>
    </source>
</evidence>
<dbReference type="Proteomes" id="UP000242942">
    <property type="component" value="Unassembled WGS sequence"/>
</dbReference>
<feature type="region of interest" description="Disordered" evidence="1">
    <location>
        <begin position="231"/>
        <end position="265"/>
    </location>
</feature>
<dbReference type="OrthoDB" id="388072at2759"/>
<sequence>MPEYTFNKNDHLEKYYKELNDVCTLDTGKIRCTTRKPISSSKPHVTTLYKKLNGNYKKFTYLDGKFNQFKEEPLKRCIYLKYWFYDQIIKNGFNNESVQEIFNLWNENNIEMNFSIYRWDEDKKGNYEPYNYVKCQFKINTFEDIKKIKSFFDYIENYEGAKEKSTINDLMCTSTYKNDLNEIIKKYNNTNTCTDATSESYCKELKHLKEIHEFDKLSELKCNEKPTADALSGEHVSGELSSHGSVDQRLTNPQDSSPREHSTVNTGVPVSLSLVGMVAGFFFLWKSTPFGPFLRNNILRKINTSNTLNENETENFLENMSQSEDNSILDERHYITYSPT</sequence>
<evidence type="ECO:0000313" key="2">
    <source>
        <dbReference type="EMBL" id="SBT83178.1"/>
    </source>
</evidence>
<feature type="compositionally biased region" description="Polar residues" evidence="1">
    <location>
        <begin position="239"/>
        <end position="256"/>
    </location>
</feature>
<gene>
    <name evidence="2" type="primary">PocGH01_00021900</name>
    <name evidence="2" type="ORF">POCGH01_00021900</name>
</gene>
<proteinExistence type="predicted"/>
<evidence type="ECO:0000256" key="1">
    <source>
        <dbReference type="SAM" id="MobiDB-lite"/>
    </source>
</evidence>
<dbReference type="VEuPathDB" id="PlasmoDB:PocGH01_00021900"/>
<dbReference type="InterPro" id="IPR008780">
    <property type="entry name" value="Plasmodium_Vir"/>
</dbReference>
<keyword evidence="3" id="KW-1185">Reference proteome</keyword>
<dbReference type="Pfam" id="PF05795">
    <property type="entry name" value="Plasmodium_Vir"/>
    <property type="match status" value="2"/>
</dbReference>
<dbReference type="AlphaFoldDB" id="A0A1D3JC20"/>
<dbReference type="EMBL" id="FLRI01000055">
    <property type="protein sequence ID" value="SBT83178.1"/>
    <property type="molecule type" value="Genomic_DNA"/>
</dbReference>
<reference evidence="2 3" key="1">
    <citation type="submission" date="2016-06" db="EMBL/GenBank/DDBJ databases">
        <authorList>
            <consortium name="Pathogen Informatics"/>
        </authorList>
    </citation>
    <scope>NUCLEOTIDE SEQUENCE [LARGE SCALE GENOMIC DNA]</scope>
    <source>
        <strain evidence="2">PocGH01</strain>
    </source>
</reference>
<name>A0A1D3JC20_PLAOA</name>
<dbReference type="VEuPathDB" id="PlasmoDB:POWCR01_000154900"/>
<accession>A0A1D3JC20</accession>
<protein>
    <submittedName>
        <fullName evidence="2">PIR protein</fullName>
    </submittedName>
</protein>
<organism evidence="2 3">
    <name type="scientific">Plasmodium ovale</name>
    <name type="common">malaria parasite P. ovale</name>
    <dbReference type="NCBI Taxonomy" id="36330"/>
    <lineage>
        <taxon>Eukaryota</taxon>
        <taxon>Sar</taxon>
        <taxon>Alveolata</taxon>
        <taxon>Apicomplexa</taxon>
        <taxon>Aconoidasida</taxon>
        <taxon>Haemosporida</taxon>
        <taxon>Plasmodiidae</taxon>
        <taxon>Plasmodium</taxon>
        <taxon>Plasmodium (Plasmodium)</taxon>
    </lineage>
</organism>